<dbReference type="NCBIfam" id="TIGR02727">
    <property type="entry name" value="MTHFS_bact"/>
    <property type="match status" value="1"/>
</dbReference>
<keyword evidence="4" id="KW-0479">Metal-binding</keyword>
<dbReference type="Gene3D" id="3.40.50.10420">
    <property type="entry name" value="NagB/RpiA/CoA transferase-like"/>
    <property type="match status" value="1"/>
</dbReference>
<dbReference type="PANTHER" id="PTHR23407">
    <property type="entry name" value="ATPASE INHIBITOR/5-FORMYLTETRAHYDROFOLATE CYCLO-LIGASE"/>
    <property type="match status" value="1"/>
</dbReference>
<dbReference type="InterPro" id="IPR002698">
    <property type="entry name" value="FTHF_cligase"/>
</dbReference>
<dbReference type="EC" id="6.3.3.2" evidence="4"/>
<reference evidence="5" key="1">
    <citation type="submission" date="2022-05" db="EMBL/GenBank/DDBJ databases">
        <title>Impact of host demography and evolutionary history on endosymbiont molecular evolution: a test in carpenter ants (Genus Camponotus) and their Blochmannia endosymbionts.</title>
        <authorList>
            <person name="Manthey J.D."/>
            <person name="Giron J.C."/>
            <person name="Hruska J.P."/>
        </authorList>
    </citation>
    <scope>NUCLEOTIDE SEQUENCE</scope>
    <source>
        <strain evidence="5">C-006</strain>
    </source>
</reference>
<dbReference type="Proteomes" id="UP001056834">
    <property type="component" value="Chromosome"/>
</dbReference>
<name>A0ABY4STM3_9ENTR</name>
<dbReference type="GO" id="GO:0030272">
    <property type="term" value="F:5-formyltetrahydrofolate cyclo-ligase activity"/>
    <property type="evidence" value="ECO:0007669"/>
    <property type="project" value="UniProtKB-EC"/>
</dbReference>
<keyword evidence="6" id="KW-1185">Reference proteome</keyword>
<proteinExistence type="inferred from homology"/>
<evidence type="ECO:0000313" key="6">
    <source>
        <dbReference type="Proteomes" id="UP001056834"/>
    </source>
</evidence>
<keyword evidence="4" id="KW-0460">Magnesium</keyword>
<dbReference type="SUPFAM" id="SSF100950">
    <property type="entry name" value="NagB/RpiA/CoA transferase-like"/>
    <property type="match status" value="1"/>
</dbReference>
<dbReference type="PIRSF" id="PIRSF006806">
    <property type="entry name" value="FTHF_cligase"/>
    <property type="match status" value="1"/>
</dbReference>
<evidence type="ECO:0000256" key="2">
    <source>
        <dbReference type="ARBA" id="ARBA00022741"/>
    </source>
</evidence>
<sequence length="196" mass="22959">MFNNIVRAYIRMIRCSLTFQEQFVASQLITNRIITIKRVFNSKRIAVFFSFDGEISTTFLIRTLLSMRKKIYLPVLSTNLKSKCLLFAQYTLSTSLIFNRFNIYEPQYSMDAVIPIEDLDVVFVPLVAFDSRGYRLGMGGGFYDSTLKHWKKNQDHYIPIGIGYDFQKVPHELLSVKKWDIFLPEIITPSNHFVFR</sequence>
<dbReference type="Pfam" id="PF01812">
    <property type="entry name" value="5-FTHF_cyc-lig"/>
    <property type="match status" value="1"/>
</dbReference>
<keyword evidence="3 4" id="KW-0067">ATP-binding</keyword>
<dbReference type="EMBL" id="CP097762">
    <property type="protein sequence ID" value="URJ25322.1"/>
    <property type="molecule type" value="Genomic_DNA"/>
</dbReference>
<evidence type="ECO:0000313" key="5">
    <source>
        <dbReference type="EMBL" id="URJ25322.1"/>
    </source>
</evidence>
<evidence type="ECO:0000256" key="4">
    <source>
        <dbReference type="RuleBase" id="RU361279"/>
    </source>
</evidence>
<evidence type="ECO:0000256" key="1">
    <source>
        <dbReference type="ARBA" id="ARBA00010638"/>
    </source>
</evidence>
<dbReference type="PANTHER" id="PTHR23407:SF1">
    <property type="entry name" value="5-FORMYLTETRAHYDROFOLATE CYCLO-LIGASE"/>
    <property type="match status" value="1"/>
</dbReference>
<comment type="catalytic activity">
    <reaction evidence="4">
        <text>(6S)-5-formyl-5,6,7,8-tetrahydrofolate + ATP = (6R)-5,10-methenyltetrahydrofolate + ADP + phosphate</text>
        <dbReference type="Rhea" id="RHEA:10488"/>
        <dbReference type="ChEBI" id="CHEBI:30616"/>
        <dbReference type="ChEBI" id="CHEBI:43474"/>
        <dbReference type="ChEBI" id="CHEBI:57455"/>
        <dbReference type="ChEBI" id="CHEBI:57457"/>
        <dbReference type="ChEBI" id="CHEBI:456216"/>
        <dbReference type="EC" id="6.3.3.2"/>
    </reaction>
</comment>
<dbReference type="InterPro" id="IPR037171">
    <property type="entry name" value="NagB/RpiA_transferase-like"/>
</dbReference>
<comment type="similarity">
    <text evidence="1 4">Belongs to the 5-formyltetrahydrofolate cyclo-ligase family.</text>
</comment>
<dbReference type="RefSeq" id="WP_250223453.1">
    <property type="nucleotide sequence ID" value="NZ_CP097762.1"/>
</dbReference>
<evidence type="ECO:0000256" key="3">
    <source>
        <dbReference type="ARBA" id="ARBA00022840"/>
    </source>
</evidence>
<keyword evidence="2 4" id="KW-0547">Nucleotide-binding</keyword>
<gene>
    <name evidence="5" type="ORF">M9405_01185</name>
</gene>
<dbReference type="InterPro" id="IPR024185">
    <property type="entry name" value="FTHF_cligase-like_sf"/>
</dbReference>
<organism evidence="5 6">
    <name type="scientific">Candidatus Blochmannia ocreatus</name>
    <name type="common">nom. nud.</name>
    <dbReference type="NCBI Taxonomy" id="251538"/>
    <lineage>
        <taxon>Bacteria</taxon>
        <taxon>Pseudomonadati</taxon>
        <taxon>Pseudomonadota</taxon>
        <taxon>Gammaproteobacteria</taxon>
        <taxon>Enterobacterales</taxon>
        <taxon>Enterobacteriaceae</taxon>
        <taxon>ant endosymbionts</taxon>
        <taxon>Candidatus Blochmanniella</taxon>
    </lineage>
</organism>
<accession>A0ABY4STM3</accession>
<protein>
    <recommendedName>
        <fullName evidence="4">5-formyltetrahydrofolate cyclo-ligase</fullName>
        <ecNumber evidence="4">6.3.3.2</ecNumber>
    </recommendedName>
</protein>
<keyword evidence="5" id="KW-0436">Ligase</keyword>
<comment type="cofactor">
    <cofactor evidence="4">
        <name>Mg(2+)</name>
        <dbReference type="ChEBI" id="CHEBI:18420"/>
    </cofactor>
</comment>